<dbReference type="RefSeq" id="WP_101293454.1">
    <property type="nucleotide sequence ID" value="NZ_CP162607.1"/>
</dbReference>
<evidence type="ECO:0000313" key="1">
    <source>
        <dbReference type="EMBL" id="XDK34953.1"/>
    </source>
</evidence>
<dbReference type="Pfam" id="PF11275">
    <property type="entry name" value="DUF3077"/>
    <property type="match status" value="1"/>
</dbReference>
<accession>A0AB39HUY3</accession>
<gene>
    <name evidence="1" type="ORF">AB4Y39_14620</name>
</gene>
<sequence length="102" mass="11014">MTGRNPSQGKNGPWQTCGIGSFGEGVGGQIENRLFRTTAGQDVQYALEQANVLMSCVNTITLQAAIEQDDTLAWAAHYLSGMAKALIEDVAYVMKAESFLRT</sequence>
<name>A0AB39HUY3_9PSED</name>
<protein>
    <submittedName>
        <fullName evidence="1">DUF3077 domain-containing protein</fullName>
    </submittedName>
</protein>
<organism evidence="1">
    <name type="scientific">Pseudomonas sp. Hg7Tf</name>
    <dbReference type="NCBI Taxonomy" id="3236988"/>
    <lineage>
        <taxon>Bacteria</taxon>
        <taxon>Pseudomonadati</taxon>
        <taxon>Pseudomonadota</taxon>
        <taxon>Gammaproteobacteria</taxon>
        <taxon>Pseudomonadales</taxon>
        <taxon>Pseudomonadaceae</taxon>
        <taxon>Pseudomonas</taxon>
    </lineage>
</organism>
<reference evidence="1" key="1">
    <citation type="submission" date="2024-07" db="EMBL/GenBank/DDBJ databases">
        <title>Identification and characteristics of a novel species of coltsfoot's symbiotic bacteria.</title>
        <authorList>
            <person name="Juszczyk A."/>
            <person name="Jasielczuk I."/>
            <person name="Gurgul A."/>
            <person name="Rogala M."/>
            <person name="Kowalczyk A."/>
            <person name="Szmatola T."/>
            <person name="Kosecka-Strojek M."/>
            <person name="Arent Z."/>
            <person name="Latowski D."/>
        </authorList>
    </citation>
    <scope>NUCLEOTIDE SEQUENCE</scope>
    <source>
        <strain evidence="1">Hg7Tf</strain>
    </source>
</reference>
<proteinExistence type="predicted"/>
<dbReference type="AlphaFoldDB" id="A0AB39HUY3"/>
<dbReference type="EMBL" id="CP162607">
    <property type="protein sequence ID" value="XDK34953.1"/>
    <property type="molecule type" value="Genomic_DNA"/>
</dbReference>
<dbReference type="InterPro" id="IPR021427">
    <property type="entry name" value="DUF3077"/>
</dbReference>